<dbReference type="CDD" id="cd00063">
    <property type="entry name" value="FN3"/>
    <property type="match status" value="1"/>
</dbReference>
<evidence type="ECO:0000256" key="1">
    <source>
        <dbReference type="ARBA" id="ARBA00004613"/>
    </source>
</evidence>
<dbReference type="GO" id="GO:0006508">
    <property type="term" value="P:proteolysis"/>
    <property type="evidence" value="ECO:0007669"/>
    <property type="project" value="InterPro"/>
</dbReference>
<dbReference type="PANTHER" id="PTHR12147">
    <property type="entry name" value="METALLOPEPTIDASE M28 FAMILY MEMBER"/>
    <property type="match status" value="1"/>
</dbReference>
<dbReference type="SUPFAM" id="SSF53187">
    <property type="entry name" value="Zn-dependent exopeptidases"/>
    <property type="match status" value="1"/>
</dbReference>
<dbReference type="Gene3D" id="2.60.40.10">
    <property type="entry name" value="Immunoglobulins"/>
    <property type="match status" value="1"/>
</dbReference>
<keyword evidence="9" id="KW-0645">Protease</keyword>
<keyword evidence="10" id="KW-1185">Reference proteome</keyword>
<keyword evidence="2" id="KW-0964">Secreted</keyword>
<evidence type="ECO:0000256" key="3">
    <source>
        <dbReference type="ARBA" id="ARBA00023049"/>
    </source>
</evidence>
<keyword evidence="3" id="KW-0482">Metalloprotease</keyword>
<evidence type="ECO:0000313" key="10">
    <source>
        <dbReference type="Proteomes" id="UP000656042"/>
    </source>
</evidence>
<dbReference type="GO" id="GO:0008235">
    <property type="term" value="F:metalloexopeptidase activity"/>
    <property type="evidence" value="ECO:0007669"/>
    <property type="project" value="InterPro"/>
</dbReference>
<dbReference type="GO" id="GO:0016798">
    <property type="term" value="F:hydrolase activity, acting on glycosyl bonds"/>
    <property type="evidence" value="ECO:0007669"/>
    <property type="project" value="UniProtKB-KW"/>
</dbReference>
<dbReference type="Pfam" id="PF04389">
    <property type="entry name" value="Peptidase_M28"/>
    <property type="match status" value="1"/>
</dbReference>
<dbReference type="GO" id="GO:0004177">
    <property type="term" value="F:aminopeptidase activity"/>
    <property type="evidence" value="ECO:0007669"/>
    <property type="project" value="UniProtKB-KW"/>
</dbReference>
<accession>A0A8J3FRR5</accession>
<keyword evidence="9" id="KW-0378">Hydrolase</keyword>
<keyword evidence="9" id="KW-0031">Aminopeptidase</keyword>
<dbReference type="AlphaFoldDB" id="A0A8J3FRR5"/>
<dbReference type="InterPro" id="IPR045175">
    <property type="entry name" value="M28_fam"/>
</dbReference>
<keyword evidence="7" id="KW-0732">Signal</keyword>
<dbReference type="GO" id="GO:0005576">
    <property type="term" value="C:extracellular region"/>
    <property type="evidence" value="ECO:0007669"/>
    <property type="project" value="UniProtKB-SubCell"/>
</dbReference>
<evidence type="ECO:0000256" key="4">
    <source>
        <dbReference type="ARBA" id="ARBA00023295"/>
    </source>
</evidence>
<sequence length="461" mass="49769">MTSRRAVLSVSAAAAVAAPLAGAGGATAGTRTGPRPQRPDPQLRELLREIDPRRIEADIRRLVAFGTRHTLSSQDDPERGIGAARDWIFERMSRYAAASGGRMSVRKQTFIQPPASRIPEPTPITNVITTLRGSSSPERIYVVSGHYDSRASDVMDATSDAPGADDDASGVAAVLELIRVLATRRTEATIMLAAVAGEEQGLYGSDHMAQVLHDAGADVQAMFTNDIIGTGDAHDGSRPDPRSVRLFVEGVPTTETPQQAAIRQAVGGENDGPARQLGRFVTDVAQNAPTGMDVRVVWRRDRYLRGGDHISFLRRGYPAARFTEPRENFAHEHQDVRVEDGVQYGDLARFCDFSYIARVARVNAATLWSLAQAPGTPTDVVIDTTQLTNETTLRWAANTEADLAGYELLWRESTAADWEHVLDVGDATAVTVDVSKDNVQFGVRAVDTDGHRSPAAAPVPS</sequence>
<comment type="subcellular location">
    <subcellularLocation>
        <location evidence="1">Secreted</location>
    </subcellularLocation>
</comment>
<feature type="domain" description="Fibronectin type-III" evidence="8">
    <location>
        <begin position="373"/>
        <end position="461"/>
    </location>
</feature>
<dbReference type="Gene3D" id="3.40.630.10">
    <property type="entry name" value="Zn peptidases"/>
    <property type="match status" value="1"/>
</dbReference>
<dbReference type="InterPro" id="IPR007484">
    <property type="entry name" value="Peptidase_M28"/>
</dbReference>
<keyword evidence="5" id="KW-0119">Carbohydrate metabolism</keyword>
<dbReference type="PANTHER" id="PTHR12147:SF26">
    <property type="entry name" value="PEPTIDASE M28 DOMAIN-CONTAINING PROTEIN"/>
    <property type="match status" value="1"/>
</dbReference>
<evidence type="ECO:0000256" key="2">
    <source>
        <dbReference type="ARBA" id="ARBA00022525"/>
    </source>
</evidence>
<evidence type="ECO:0000259" key="8">
    <source>
        <dbReference type="PROSITE" id="PS50853"/>
    </source>
</evidence>
<dbReference type="Proteomes" id="UP000656042">
    <property type="component" value="Unassembled WGS sequence"/>
</dbReference>
<evidence type="ECO:0000313" key="9">
    <source>
        <dbReference type="EMBL" id="GGL09154.1"/>
    </source>
</evidence>
<dbReference type="InterPro" id="IPR006311">
    <property type="entry name" value="TAT_signal"/>
</dbReference>
<dbReference type="InterPro" id="IPR036116">
    <property type="entry name" value="FN3_sf"/>
</dbReference>
<evidence type="ECO:0000256" key="6">
    <source>
        <dbReference type="SAM" id="MobiDB-lite"/>
    </source>
</evidence>
<protein>
    <submittedName>
        <fullName evidence="9">Aminopeptidase</fullName>
    </submittedName>
</protein>
<dbReference type="RefSeq" id="WP_189081724.1">
    <property type="nucleotide sequence ID" value="NZ_BMMX01000031.1"/>
</dbReference>
<reference evidence="9" key="2">
    <citation type="submission" date="2020-09" db="EMBL/GenBank/DDBJ databases">
        <authorList>
            <person name="Sun Q."/>
            <person name="Zhou Y."/>
        </authorList>
    </citation>
    <scope>NUCLEOTIDE SEQUENCE</scope>
    <source>
        <strain evidence="9">CGMCC 4.7299</strain>
    </source>
</reference>
<gene>
    <name evidence="9" type="ORF">GCM10012284_49750</name>
</gene>
<organism evidence="9 10">
    <name type="scientific">Mangrovihabitans endophyticus</name>
    <dbReference type="NCBI Taxonomy" id="1751298"/>
    <lineage>
        <taxon>Bacteria</taxon>
        <taxon>Bacillati</taxon>
        <taxon>Actinomycetota</taxon>
        <taxon>Actinomycetes</taxon>
        <taxon>Micromonosporales</taxon>
        <taxon>Micromonosporaceae</taxon>
        <taxon>Mangrovihabitans</taxon>
    </lineage>
</organism>
<dbReference type="PROSITE" id="PS51318">
    <property type="entry name" value="TAT"/>
    <property type="match status" value="1"/>
</dbReference>
<feature type="chain" id="PRO_5035318936" evidence="7">
    <location>
        <begin position="24"/>
        <end position="461"/>
    </location>
</feature>
<feature type="signal peptide" evidence="7">
    <location>
        <begin position="1"/>
        <end position="23"/>
    </location>
</feature>
<keyword evidence="4" id="KW-0326">Glycosidase</keyword>
<keyword evidence="5" id="KW-0624">Polysaccharide degradation</keyword>
<dbReference type="InterPro" id="IPR013783">
    <property type="entry name" value="Ig-like_fold"/>
</dbReference>
<evidence type="ECO:0000256" key="5">
    <source>
        <dbReference type="ARBA" id="ARBA00023326"/>
    </source>
</evidence>
<dbReference type="GO" id="GO:0000272">
    <property type="term" value="P:polysaccharide catabolic process"/>
    <property type="evidence" value="ECO:0007669"/>
    <property type="project" value="UniProtKB-KW"/>
</dbReference>
<evidence type="ECO:0000256" key="7">
    <source>
        <dbReference type="SAM" id="SignalP"/>
    </source>
</evidence>
<dbReference type="SUPFAM" id="SSF49265">
    <property type="entry name" value="Fibronectin type III"/>
    <property type="match status" value="1"/>
</dbReference>
<feature type="region of interest" description="Disordered" evidence="6">
    <location>
        <begin position="21"/>
        <end position="40"/>
    </location>
</feature>
<dbReference type="PROSITE" id="PS50853">
    <property type="entry name" value="FN3"/>
    <property type="match status" value="1"/>
</dbReference>
<dbReference type="InterPro" id="IPR003961">
    <property type="entry name" value="FN3_dom"/>
</dbReference>
<reference evidence="9" key="1">
    <citation type="journal article" date="2014" name="Int. J. Syst. Evol. Microbiol.">
        <title>Complete genome sequence of Corynebacterium casei LMG S-19264T (=DSM 44701T), isolated from a smear-ripened cheese.</title>
        <authorList>
            <consortium name="US DOE Joint Genome Institute (JGI-PGF)"/>
            <person name="Walter F."/>
            <person name="Albersmeier A."/>
            <person name="Kalinowski J."/>
            <person name="Ruckert C."/>
        </authorList>
    </citation>
    <scope>NUCLEOTIDE SEQUENCE</scope>
    <source>
        <strain evidence="9">CGMCC 4.7299</strain>
    </source>
</reference>
<dbReference type="EMBL" id="BMMX01000031">
    <property type="protein sequence ID" value="GGL09154.1"/>
    <property type="molecule type" value="Genomic_DNA"/>
</dbReference>
<comment type="caution">
    <text evidence="9">The sequence shown here is derived from an EMBL/GenBank/DDBJ whole genome shotgun (WGS) entry which is preliminary data.</text>
</comment>
<proteinExistence type="predicted"/>
<name>A0A8J3FRR5_9ACTN</name>